<dbReference type="Proteomes" id="UP001286313">
    <property type="component" value="Unassembled WGS sequence"/>
</dbReference>
<gene>
    <name evidence="2" type="ORF">Pcinc_010211</name>
</gene>
<feature type="compositionally biased region" description="Basic and acidic residues" evidence="1">
    <location>
        <begin position="7"/>
        <end position="30"/>
    </location>
</feature>
<name>A0AAE1G382_PETCI</name>
<dbReference type="AlphaFoldDB" id="A0AAE1G382"/>
<evidence type="ECO:0000313" key="3">
    <source>
        <dbReference type="Proteomes" id="UP001286313"/>
    </source>
</evidence>
<comment type="caution">
    <text evidence="2">The sequence shown here is derived from an EMBL/GenBank/DDBJ whole genome shotgun (WGS) entry which is preliminary data.</text>
</comment>
<proteinExistence type="predicted"/>
<feature type="region of interest" description="Disordered" evidence="1">
    <location>
        <begin position="1"/>
        <end position="30"/>
    </location>
</feature>
<sequence>MPWMPRGRKDEATPQREEEDTKTPHDGRSVRCEAKISMIKQALPRTQQGMKPSTVARPAVDWCAATAAPARVETEAAASTTCPTGAGKATRPICSTRAAPVEPAPEPGTSQRTNSLFEIVRAVLAILGVVEDTVAIEAAISETQMNGKPVKPAQEETQPDKHGLTSTERAAIPIEKRGRPSQ</sequence>
<accession>A0AAE1G382</accession>
<reference evidence="2" key="1">
    <citation type="submission" date="2023-10" db="EMBL/GenBank/DDBJ databases">
        <title>Genome assemblies of two species of porcelain crab, Petrolisthes cinctipes and Petrolisthes manimaculis (Anomura: Porcellanidae).</title>
        <authorList>
            <person name="Angst P."/>
        </authorList>
    </citation>
    <scope>NUCLEOTIDE SEQUENCE</scope>
    <source>
        <strain evidence="2">PB745_01</strain>
        <tissue evidence="2">Gill</tissue>
    </source>
</reference>
<dbReference type="EMBL" id="JAWQEG010000787">
    <property type="protein sequence ID" value="KAK3885583.1"/>
    <property type="molecule type" value="Genomic_DNA"/>
</dbReference>
<organism evidence="2 3">
    <name type="scientific">Petrolisthes cinctipes</name>
    <name type="common">Flat porcelain crab</name>
    <dbReference type="NCBI Taxonomy" id="88211"/>
    <lineage>
        <taxon>Eukaryota</taxon>
        <taxon>Metazoa</taxon>
        <taxon>Ecdysozoa</taxon>
        <taxon>Arthropoda</taxon>
        <taxon>Crustacea</taxon>
        <taxon>Multicrustacea</taxon>
        <taxon>Malacostraca</taxon>
        <taxon>Eumalacostraca</taxon>
        <taxon>Eucarida</taxon>
        <taxon>Decapoda</taxon>
        <taxon>Pleocyemata</taxon>
        <taxon>Anomura</taxon>
        <taxon>Galatheoidea</taxon>
        <taxon>Porcellanidae</taxon>
        <taxon>Petrolisthes</taxon>
    </lineage>
</organism>
<evidence type="ECO:0000313" key="2">
    <source>
        <dbReference type="EMBL" id="KAK3885583.1"/>
    </source>
</evidence>
<feature type="region of interest" description="Disordered" evidence="1">
    <location>
        <begin position="143"/>
        <end position="182"/>
    </location>
</feature>
<protein>
    <submittedName>
        <fullName evidence="2">Uncharacterized protein</fullName>
    </submittedName>
</protein>
<evidence type="ECO:0000256" key="1">
    <source>
        <dbReference type="SAM" id="MobiDB-lite"/>
    </source>
</evidence>
<keyword evidence="3" id="KW-1185">Reference proteome</keyword>